<feature type="signal peptide" evidence="1">
    <location>
        <begin position="1"/>
        <end position="20"/>
    </location>
</feature>
<reference evidence="2" key="2">
    <citation type="submission" date="2024-05" db="EMBL/GenBank/DDBJ databases">
        <title>Rhodohalobacter halophilus gen. nov., sp. nov., a moderately halophilic member of the family Balneolaceae.</title>
        <authorList>
            <person name="Xia J."/>
        </authorList>
    </citation>
    <scope>NUCLEOTIDE SEQUENCE</scope>
    <source>
        <strain evidence="2">WB101</strain>
    </source>
</reference>
<keyword evidence="3" id="KW-1185">Reference proteome</keyword>
<keyword evidence="1" id="KW-0732">Signal</keyword>
<comment type="caution">
    <text evidence="2">The sequence shown here is derived from an EMBL/GenBank/DDBJ whole genome shotgun (WGS) entry which is preliminary data.</text>
</comment>
<organism evidence="2 3">
    <name type="scientific">Rhodohalobacter sulfatireducens</name>
    <dbReference type="NCBI Taxonomy" id="2911366"/>
    <lineage>
        <taxon>Bacteria</taxon>
        <taxon>Pseudomonadati</taxon>
        <taxon>Balneolota</taxon>
        <taxon>Balneolia</taxon>
        <taxon>Balneolales</taxon>
        <taxon>Balneolaceae</taxon>
        <taxon>Rhodohalobacter</taxon>
    </lineage>
</organism>
<dbReference type="Proteomes" id="UP001165366">
    <property type="component" value="Unassembled WGS sequence"/>
</dbReference>
<reference evidence="2" key="1">
    <citation type="submission" date="2022-01" db="EMBL/GenBank/DDBJ databases">
        <authorList>
            <person name="Wang Y."/>
        </authorList>
    </citation>
    <scope>NUCLEOTIDE SEQUENCE</scope>
    <source>
        <strain evidence="2">WB101</strain>
    </source>
</reference>
<feature type="chain" id="PRO_5045640929" description="Outer membrane protein beta-barrel domain-containing protein" evidence="1">
    <location>
        <begin position="21"/>
        <end position="194"/>
    </location>
</feature>
<sequence>MKRIIPAVFLLFALFTNSFGQSETLLNGDIDHGGYGGLISNFSEINNSFGVTIGGYGAWLIDHTVAIGGGGLGLTNDIKFDETPEGDRYISFGYGGLYFGYLHNSQDMLHLTVETFIGSGEVNLRYNSDNEDLFDDDRVFVIDPTINVELNLTNFMRVTIGVGYRFVNGVNLEILDDKDLSSPTFRSTIRFGSF</sequence>
<protein>
    <recommendedName>
        <fullName evidence="4">Outer membrane protein beta-barrel domain-containing protein</fullName>
    </recommendedName>
</protein>
<dbReference type="RefSeq" id="WP_237851853.1">
    <property type="nucleotide sequence ID" value="NZ_JAKLWS010000001.1"/>
</dbReference>
<accession>A0ABS9K826</accession>
<dbReference type="EMBL" id="JAKLWS010000001">
    <property type="protein sequence ID" value="MCG2587004.1"/>
    <property type="molecule type" value="Genomic_DNA"/>
</dbReference>
<evidence type="ECO:0008006" key="4">
    <source>
        <dbReference type="Google" id="ProtNLM"/>
    </source>
</evidence>
<evidence type="ECO:0000313" key="2">
    <source>
        <dbReference type="EMBL" id="MCG2587004.1"/>
    </source>
</evidence>
<name>A0ABS9K826_9BACT</name>
<evidence type="ECO:0000256" key="1">
    <source>
        <dbReference type="SAM" id="SignalP"/>
    </source>
</evidence>
<evidence type="ECO:0000313" key="3">
    <source>
        <dbReference type="Proteomes" id="UP001165366"/>
    </source>
</evidence>
<proteinExistence type="predicted"/>
<gene>
    <name evidence="2" type="ORF">L6773_00400</name>
</gene>